<dbReference type="SUPFAM" id="SSF52266">
    <property type="entry name" value="SGNH hydrolase"/>
    <property type="match status" value="1"/>
</dbReference>
<evidence type="ECO:0000259" key="1">
    <source>
        <dbReference type="Pfam" id="PF13472"/>
    </source>
</evidence>
<dbReference type="PANTHER" id="PTHR14209">
    <property type="entry name" value="ISOAMYL ACETATE-HYDROLYZING ESTERASE 1"/>
    <property type="match status" value="1"/>
</dbReference>
<protein>
    <submittedName>
        <fullName evidence="2">GDSL Lipase/Acylhydrolase</fullName>
    </submittedName>
</protein>
<reference evidence="2" key="2">
    <citation type="submission" date="2014-01" db="EMBL/GenBank/DDBJ databases">
        <title>Evolution of pathogenesis and genome organization in the Tremellales.</title>
        <authorList>
            <person name="Cuomo C."/>
            <person name="Litvintseva A."/>
            <person name="Heitman J."/>
            <person name="Chen Y."/>
            <person name="Sun S."/>
            <person name="Springer D."/>
            <person name="Dromer F."/>
            <person name="Young S."/>
            <person name="Zeng Q."/>
            <person name="Chapman S."/>
            <person name="Gujja S."/>
            <person name="Saif S."/>
            <person name="Birren B."/>
        </authorList>
    </citation>
    <scope>NUCLEOTIDE SEQUENCE</scope>
    <source>
        <strain evidence="2">CBS 10118</strain>
    </source>
</reference>
<proteinExistence type="predicted"/>
<dbReference type="Gene3D" id="3.40.50.1110">
    <property type="entry name" value="SGNH hydrolase"/>
    <property type="match status" value="1"/>
</dbReference>
<dbReference type="InterPro" id="IPR036514">
    <property type="entry name" value="SGNH_hydro_sf"/>
</dbReference>
<dbReference type="OrthoDB" id="671439at2759"/>
<evidence type="ECO:0000313" key="2">
    <source>
        <dbReference type="EMBL" id="OCF28842.1"/>
    </source>
</evidence>
<dbReference type="EMBL" id="KI894018">
    <property type="protein sequence ID" value="OCF28842.1"/>
    <property type="molecule type" value="Genomic_DNA"/>
</dbReference>
<sequence>MASSSYTDAIMLFGDSLTQAASAGSLDQRMSEYYMRRCDVVNRGYGGYNSDWAIPVFEQVFATKEAREKGHAQHVKLITIWLVGANDATLPDTPQYVPLDRYKDNLAKLIKFIKDPASAYYSPETKIVLINAPPIIESAWVEARIEKWKSFGSEGPKPEQNRDRKITKQYADAALEVGKEQGVEAVDLWTAIVEAAGGEGADQLAPYFYDGLHLTSEGYAVLFKALSTLIVSKFPELNPEKMPMRMPHWADVDLANPREAFDKVKKGRLAGEL</sequence>
<accession>A0A1B9GCV1</accession>
<dbReference type="InterPro" id="IPR013830">
    <property type="entry name" value="SGNH_hydro"/>
</dbReference>
<dbReference type="CDD" id="cd01838">
    <property type="entry name" value="Isoamyl_acetate_hydrolase_like"/>
    <property type="match status" value="1"/>
</dbReference>
<feature type="domain" description="SGNH hydrolase-type esterase" evidence="1">
    <location>
        <begin position="12"/>
        <end position="221"/>
    </location>
</feature>
<keyword evidence="2" id="KW-0378">Hydrolase</keyword>
<dbReference type="STRING" id="1296100.A0A1B9GCV1"/>
<dbReference type="GO" id="GO:0016787">
    <property type="term" value="F:hydrolase activity"/>
    <property type="evidence" value="ECO:0007669"/>
    <property type="project" value="UniProtKB-KW"/>
</dbReference>
<dbReference type="Pfam" id="PF13472">
    <property type="entry name" value="Lipase_GDSL_2"/>
    <property type="match status" value="1"/>
</dbReference>
<dbReference type="PANTHER" id="PTHR14209:SF19">
    <property type="entry name" value="ISOAMYL ACETATE-HYDROLYZING ESTERASE 1 HOMOLOG"/>
    <property type="match status" value="1"/>
</dbReference>
<dbReference type="VEuPathDB" id="FungiDB:I302_00332"/>
<reference evidence="2" key="1">
    <citation type="submission" date="2013-07" db="EMBL/GenBank/DDBJ databases">
        <title>The Genome Sequence of Cryptococcus bestiolae CBS10118.</title>
        <authorList>
            <consortium name="The Broad Institute Genome Sequencing Platform"/>
            <person name="Cuomo C."/>
            <person name="Litvintseva A."/>
            <person name="Chen Y."/>
            <person name="Heitman J."/>
            <person name="Sun S."/>
            <person name="Springer D."/>
            <person name="Dromer F."/>
            <person name="Young S.K."/>
            <person name="Zeng Q."/>
            <person name="Gargeya S."/>
            <person name="Fitzgerald M."/>
            <person name="Abouelleil A."/>
            <person name="Alvarado L."/>
            <person name="Berlin A.M."/>
            <person name="Chapman S.B."/>
            <person name="Dewar J."/>
            <person name="Goldberg J."/>
            <person name="Griggs A."/>
            <person name="Gujja S."/>
            <person name="Hansen M."/>
            <person name="Howarth C."/>
            <person name="Imamovic A."/>
            <person name="Larimer J."/>
            <person name="McCowan C."/>
            <person name="Murphy C."/>
            <person name="Pearson M."/>
            <person name="Priest M."/>
            <person name="Roberts A."/>
            <person name="Saif S."/>
            <person name="Shea T."/>
            <person name="Sykes S."/>
            <person name="Wortman J."/>
            <person name="Nusbaum C."/>
            <person name="Birren B."/>
        </authorList>
    </citation>
    <scope>NUCLEOTIDE SEQUENCE [LARGE SCALE GENOMIC DNA]</scope>
    <source>
        <strain evidence="2">CBS 10118</strain>
    </source>
</reference>
<organism evidence="2">
    <name type="scientific">Kwoniella bestiolae CBS 10118</name>
    <dbReference type="NCBI Taxonomy" id="1296100"/>
    <lineage>
        <taxon>Eukaryota</taxon>
        <taxon>Fungi</taxon>
        <taxon>Dikarya</taxon>
        <taxon>Basidiomycota</taxon>
        <taxon>Agaricomycotina</taxon>
        <taxon>Tremellomycetes</taxon>
        <taxon>Tremellales</taxon>
        <taxon>Cryptococcaceae</taxon>
        <taxon>Kwoniella</taxon>
    </lineage>
</organism>
<dbReference type="InterPro" id="IPR045136">
    <property type="entry name" value="Iah1-like"/>
</dbReference>
<dbReference type="AlphaFoldDB" id="A0A1B9GCV1"/>
<name>A0A1B9GCV1_9TREE</name>
<gene>
    <name evidence="2" type="ORF">I302_00332</name>
</gene>